<evidence type="ECO:0000313" key="2">
    <source>
        <dbReference type="EMBL" id="QGM96251.1"/>
    </source>
</evidence>
<dbReference type="KEGG" id="mpar:F7D14_01280"/>
<dbReference type="Proteomes" id="UP000422569">
    <property type="component" value="Chromosome"/>
</dbReference>
<evidence type="ECO:0000256" key="1">
    <source>
        <dbReference type="SAM" id="Phobius"/>
    </source>
</evidence>
<dbReference type="AlphaFoldDB" id="A0A6B8M097"/>
<keyword evidence="1" id="KW-1133">Transmembrane helix</keyword>
<organism evidence="2 3">
    <name type="scientific">Methylocystis parvus</name>
    <dbReference type="NCBI Taxonomy" id="134"/>
    <lineage>
        <taxon>Bacteria</taxon>
        <taxon>Pseudomonadati</taxon>
        <taxon>Pseudomonadota</taxon>
        <taxon>Alphaproteobacteria</taxon>
        <taxon>Hyphomicrobiales</taxon>
        <taxon>Methylocystaceae</taxon>
        <taxon>Methylocystis</taxon>
    </lineage>
</organism>
<feature type="transmembrane region" description="Helical" evidence="1">
    <location>
        <begin position="37"/>
        <end position="54"/>
    </location>
</feature>
<dbReference type="SUPFAM" id="SSF81442">
    <property type="entry name" value="Cytochrome c oxidase subunit I-like"/>
    <property type="match status" value="1"/>
</dbReference>
<proteinExistence type="predicted"/>
<feature type="transmembrane region" description="Helical" evidence="1">
    <location>
        <begin position="96"/>
        <end position="116"/>
    </location>
</feature>
<name>A0A6B8M097_9HYPH</name>
<protein>
    <submittedName>
        <fullName evidence="2">Cbb3-type cytochrome c oxidase subunit I</fullName>
    </submittedName>
</protein>
<keyword evidence="1" id="KW-0472">Membrane</keyword>
<reference evidence="2 3" key="1">
    <citation type="submission" date="2019-09" db="EMBL/GenBank/DDBJ databases">
        <title>Isolation and complete genome sequencing of Methylocystis species.</title>
        <authorList>
            <person name="Rumah B.L."/>
            <person name="Stead C.E."/>
            <person name="Stevens B.C."/>
            <person name="Minton N.P."/>
            <person name="Grosse-Honebrink A."/>
            <person name="Zhang Y."/>
        </authorList>
    </citation>
    <scope>NUCLEOTIDE SEQUENCE [LARGE SCALE GENOMIC DNA]</scope>
    <source>
        <strain evidence="2 3">BRCS2</strain>
    </source>
</reference>
<sequence length="136" mass="14594">MISAWFMRFGVIFAIVGMALGIHMGAAHDFSLAPVHAHINLVGWVSMFLAGLFYQAHPERQTKLAAAHLGLAVTGLLLMAPGITALARNLPWGEPVAIAGSLATFVATLLFAFNVFRARHTRGRSTLDHFGSDRAA</sequence>
<dbReference type="Gene3D" id="1.20.210.10">
    <property type="entry name" value="Cytochrome c oxidase-like, subunit I domain"/>
    <property type="match status" value="1"/>
</dbReference>
<accession>A0A6B8M097</accession>
<evidence type="ECO:0000313" key="3">
    <source>
        <dbReference type="Proteomes" id="UP000422569"/>
    </source>
</evidence>
<keyword evidence="1" id="KW-0812">Transmembrane</keyword>
<dbReference type="InterPro" id="IPR036927">
    <property type="entry name" value="Cyt_c_oxase-like_su1_sf"/>
</dbReference>
<dbReference type="RefSeq" id="WP_016918860.1">
    <property type="nucleotide sequence ID" value="NZ_CP044331.1"/>
</dbReference>
<gene>
    <name evidence="2" type="ORF">F7D14_01280</name>
</gene>
<keyword evidence="3" id="KW-1185">Reference proteome</keyword>
<dbReference type="EMBL" id="CP044331">
    <property type="protein sequence ID" value="QGM96251.1"/>
    <property type="molecule type" value="Genomic_DNA"/>
</dbReference>
<feature type="transmembrane region" description="Helical" evidence="1">
    <location>
        <begin position="66"/>
        <end position="84"/>
    </location>
</feature>